<dbReference type="RefSeq" id="WP_182960702.1">
    <property type="nucleotide sequence ID" value="NZ_WNXC01000008.1"/>
</dbReference>
<organism evidence="2 3">
    <name type="scientific">Pedobacter gandavensis</name>
    <dbReference type="NCBI Taxonomy" id="2679963"/>
    <lineage>
        <taxon>Bacteria</taxon>
        <taxon>Pseudomonadati</taxon>
        <taxon>Bacteroidota</taxon>
        <taxon>Sphingobacteriia</taxon>
        <taxon>Sphingobacteriales</taxon>
        <taxon>Sphingobacteriaceae</taxon>
        <taxon>Pedobacter</taxon>
    </lineage>
</organism>
<keyword evidence="3" id="KW-1185">Reference proteome</keyword>
<evidence type="ECO:0000256" key="1">
    <source>
        <dbReference type="SAM" id="SignalP"/>
    </source>
</evidence>
<feature type="signal peptide" evidence="1">
    <location>
        <begin position="1"/>
        <end position="19"/>
    </location>
</feature>
<feature type="chain" id="PRO_5045202772" evidence="1">
    <location>
        <begin position="20"/>
        <end position="602"/>
    </location>
</feature>
<comment type="caution">
    <text evidence="2">The sequence shown here is derived from an EMBL/GenBank/DDBJ whole genome shotgun (WGS) entry which is preliminary data.</text>
</comment>
<reference evidence="2 3" key="1">
    <citation type="submission" date="2019-11" db="EMBL/GenBank/DDBJ databases">
        <title>Description of Pedobacter sp. LMG 31462T.</title>
        <authorList>
            <person name="Carlier A."/>
            <person name="Qi S."/>
            <person name="Vandamme P."/>
        </authorList>
    </citation>
    <scope>NUCLEOTIDE SEQUENCE [LARGE SCALE GENOMIC DNA]</scope>
    <source>
        <strain evidence="2 3">LMG 31462</strain>
    </source>
</reference>
<protein>
    <submittedName>
        <fullName evidence="2">Tetratricopeptide repeat protein</fullName>
    </submittedName>
</protein>
<gene>
    <name evidence="2" type="ORF">GM920_19735</name>
</gene>
<evidence type="ECO:0000313" key="2">
    <source>
        <dbReference type="EMBL" id="MBB2151139.1"/>
    </source>
</evidence>
<dbReference type="Pfam" id="PF13174">
    <property type="entry name" value="TPR_6"/>
    <property type="match status" value="1"/>
</dbReference>
<sequence>MKKLVLVCTFCLLRFLCAAQDHTDDALAYQYYQQGQFQEASILFEKLYNKNKNETYFELYFSSLLKIKKFEEAEKLVRKNLKQNPKNLTYSIALGRLFQEKGQAQEANKQYMEALSNLPADEFKIREIATQFYNFQAYDLAITAFQQGRKLLKSNKPFTFELLSIYRYKKDKQMLIQEYLDALPEMPQLLPQAESVFSTIFEENSDYQLLQGALLKKIQKEPQIEIYTKLLIWQYLQQQEYEMALRQLIAQDKRIKDDGGILYQAANTFLSNQAYTVAIKAYEYLLLKGKENTYYLPAKVELINTRYELLIAGKYDKNAITELAAAYQSILDEYGKTPLTVFALKKWINLQAYYLNQLETAEKALEEAIKIPGLSLTDLGQLKLELGDLYILTQQPWEAILIYEQVAKQFENQAIGNEARYRSARLSYYQGNFAYAKSQADVLKASTSQLIANDALNLSLLISDNLQSPTDSSALKMYADAEMLQFRNLSSQAMVKLDSIEITFPNNSLQDDILMAKSKIWIKDNEINKAIEVLKLLTEKHGTSIWADDALFILGGLYENNLKDTEQAKAVYQKLINDYPGSMYTTEARKRFRKLRGDIIGT</sequence>
<keyword evidence="1" id="KW-0732">Signal</keyword>
<dbReference type="InterPro" id="IPR011990">
    <property type="entry name" value="TPR-like_helical_dom_sf"/>
</dbReference>
<dbReference type="EMBL" id="WNXC01000008">
    <property type="protein sequence ID" value="MBB2151139.1"/>
    <property type="molecule type" value="Genomic_DNA"/>
</dbReference>
<proteinExistence type="predicted"/>
<name>A0ABR6F296_9SPHI</name>
<accession>A0ABR6F296</accession>
<dbReference type="Gene3D" id="1.25.40.10">
    <property type="entry name" value="Tetratricopeptide repeat domain"/>
    <property type="match status" value="3"/>
</dbReference>
<dbReference type="InterPro" id="IPR019734">
    <property type="entry name" value="TPR_rpt"/>
</dbReference>
<dbReference type="SUPFAM" id="SSF48452">
    <property type="entry name" value="TPR-like"/>
    <property type="match status" value="2"/>
</dbReference>
<evidence type="ECO:0000313" key="3">
    <source>
        <dbReference type="Proteomes" id="UP000636110"/>
    </source>
</evidence>
<dbReference type="Proteomes" id="UP000636110">
    <property type="component" value="Unassembled WGS sequence"/>
</dbReference>